<proteinExistence type="predicted"/>
<protein>
    <submittedName>
        <fullName evidence="2">Uncharacterized protein</fullName>
    </submittedName>
</protein>
<dbReference type="EMBL" id="KE125104">
    <property type="protein sequence ID" value="EPB71540.1"/>
    <property type="molecule type" value="Genomic_DNA"/>
</dbReference>
<keyword evidence="3" id="KW-1185">Reference proteome</keyword>
<organism evidence="2 3">
    <name type="scientific">Ancylostoma ceylanicum</name>
    <dbReference type="NCBI Taxonomy" id="53326"/>
    <lineage>
        <taxon>Eukaryota</taxon>
        <taxon>Metazoa</taxon>
        <taxon>Ecdysozoa</taxon>
        <taxon>Nematoda</taxon>
        <taxon>Chromadorea</taxon>
        <taxon>Rhabditida</taxon>
        <taxon>Rhabditina</taxon>
        <taxon>Rhabditomorpha</taxon>
        <taxon>Strongyloidea</taxon>
        <taxon>Ancylostomatidae</taxon>
        <taxon>Ancylostomatinae</taxon>
        <taxon>Ancylostoma</taxon>
    </lineage>
</organism>
<dbReference type="Proteomes" id="UP000054495">
    <property type="component" value="Unassembled WGS sequence"/>
</dbReference>
<feature type="region of interest" description="Disordered" evidence="1">
    <location>
        <begin position="75"/>
        <end position="103"/>
    </location>
</feature>
<accession>A0A0D6LHI5</accession>
<name>A0A0D6LHI5_9BILA</name>
<reference evidence="2 3" key="1">
    <citation type="submission" date="2013-05" db="EMBL/GenBank/DDBJ databases">
        <title>Draft genome of the parasitic nematode Anyclostoma ceylanicum.</title>
        <authorList>
            <person name="Mitreva M."/>
        </authorList>
    </citation>
    <scope>NUCLEOTIDE SEQUENCE [LARGE SCALE GENOMIC DNA]</scope>
</reference>
<evidence type="ECO:0000313" key="3">
    <source>
        <dbReference type="Proteomes" id="UP000054495"/>
    </source>
</evidence>
<gene>
    <name evidence="2" type="ORF">ANCCEY_09362</name>
</gene>
<feature type="compositionally biased region" description="Basic residues" evidence="1">
    <location>
        <begin position="93"/>
        <end position="103"/>
    </location>
</feature>
<evidence type="ECO:0000313" key="2">
    <source>
        <dbReference type="EMBL" id="EPB71540.1"/>
    </source>
</evidence>
<evidence type="ECO:0000256" key="1">
    <source>
        <dbReference type="SAM" id="MobiDB-lite"/>
    </source>
</evidence>
<sequence>MSCKCPETFNHTVILLLKQQLERKADKRWRGEECVCAWDLRVLFQVGNPEQKQPLMDKAKRRAMTFCSEPNYMVGGKPIHESEAEETEENFKEKRKKKEQKRS</sequence>
<dbReference type="AlphaFoldDB" id="A0A0D6LHI5"/>